<evidence type="ECO:0000313" key="2">
    <source>
        <dbReference type="EMBL" id="KAK7478919.1"/>
    </source>
</evidence>
<organism evidence="2 3">
    <name type="scientific">Batillaria attramentaria</name>
    <dbReference type="NCBI Taxonomy" id="370345"/>
    <lineage>
        <taxon>Eukaryota</taxon>
        <taxon>Metazoa</taxon>
        <taxon>Spiralia</taxon>
        <taxon>Lophotrochozoa</taxon>
        <taxon>Mollusca</taxon>
        <taxon>Gastropoda</taxon>
        <taxon>Caenogastropoda</taxon>
        <taxon>Sorbeoconcha</taxon>
        <taxon>Cerithioidea</taxon>
        <taxon>Batillariidae</taxon>
        <taxon>Batillaria</taxon>
    </lineage>
</organism>
<feature type="signal peptide" evidence="1">
    <location>
        <begin position="1"/>
        <end position="23"/>
    </location>
</feature>
<reference evidence="2 3" key="1">
    <citation type="journal article" date="2023" name="Sci. Data">
        <title>Genome assembly of the Korean intertidal mud-creeper Batillaria attramentaria.</title>
        <authorList>
            <person name="Patra A.K."/>
            <person name="Ho P.T."/>
            <person name="Jun S."/>
            <person name="Lee S.J."/>
            <person name="Kim Y."/>
            <person name="Won Y.J."/>
        </authorList>
    </citation>
    <scope>NUCLEOTIDE SEQUENCE [LARGE SCALE GENOMIC DNA]</scope>
    <source>
        <strain evidence="2">Wonlab-2016</strain>
    </source>
</reference>
<name>A0ABD0JW17_9CAEN</name>
<evidence type="ECO:0008006" key="4">
    <source>
        <dbReference type="Google" id="ProtNLM"/>
    </source>
</evidence>
<gene>
    <name evidence="2" type="ORF">BaRGS_00029786</name>
</gene>
<keyword evidence="1" id="KW-0732">Signal</keyword>
<protein>
    <recommendedName>
        <fullName evidence="4">Secreted protein</fullName>
    </recommendedName>
</protein>
<evidence type="ECO:0000256" key="1">
    <source>
        <dbReference type="SAM" id="SignalP"/>
    </source>
</evidence>
<feature type="chain" id="PRO_5044841973" description="Secreted protein" evidence="1">
    <location>
        <begin position="24"/>
        <end position="117"/>
    </location>
</feature>
<keyword evidence="3" id="KW-1185">Reference proteome</keyword>
<proteinExistence type="predicted"/>
<dbReference type="Proteomes" id="UP001519460">
    <property type="component" value="Unassembled WGS sequence"/>
</dbReference>
<comment type="caution">
    <text evidence="2">The sequence shown here is derived from an EMBL/GenBank/DDBJ whole genome shotgun (WGS) entry which is preliminary data.</text>
</comment>
<evidence type="ECO:0000313" key="3">
    <source>
        <dbReference type="Proteomes" id="UP001519460"/>
    </source>
</evidence>
<dbReference type="AlphaFoldDB" id="A0ABD0JW17"/>
<sequence length="117" mass="12781">MPPCMAVSSFWCTGLLTGSVVQCMPEVLRVYYGGSGSRDSLPRAPGCVKIGSMHCKLHAGIGSLLTGLLMSRFCPVHWTLADKSLPPDMRLLVCERRPADAVEHAYTVKHYGISVFR</sequence>
<dbReference type="EMBL" id="JACVVK020000314">
    <property type="protein sequence ID" value="KAK7478919.1"/>
    <property type="molecule type" value="Genomic_DNA"/>
</dbReference>
<accession>A0ABD0JW17</accession>